<dbReference type="AlphaFoldDB" id="A0A858BRJ5"/>
<dbReference type="RefSeq" id="WP_163064730.1">
    <property type="nucleotide sequence ID" value="NZ_CP048649.1"/>
</dbReference>
<sequence length="153" mass="17161">MEKISFNAGMIELAIQGDKSRVLRFNPESTNIVEGFFLMMDKFNAKMPEFQARAEAHDRNASQLSDIESARERLSIQKDIDKFISDEIDRVFGIGASAIIFADASPSAKTENGDYVASNFLNAMLPVIRAEMSKRNCKVQSIIKDHKRKAGKK</sequence>
<evidence type="ECO:0000313" key="2">
    <source>
        <dbReference type="Proteomes" id="UP000466848"/>
    </source>
</evidence>
<reference evidence="1 2" key="1">
    <citation type="submission" date="2020-02" db="EMBL/GenBank/DDBJ databases">
        <authorList>
            <person name="Kim Y.B."/>
            <person name="Roh S.W."/>
        </authorList>
    </citation>
    <scope>NUCLEOTIDE SEQUENCE [LARGE SCALE GENOMIC DNA]</scope>
    <source>
        <strain evidence="1 2">DSM 103574</strain>
    </source>
</reference>
<protein>
    <submittedName>
        <fullName evidence="1">Uncharacterized protein</fullName>
    </submittedName>
</protein>
<dbReference type="EMBL" id="CP048649">
    <property type="protein sequence ID" value="QIB67809.1"/>
    <property type="molecule type" value="Genomic_DNA"/>
</dbReference>
<keyword evidence="2" id="KW-1185">Reference proteome</keyword>
<dbReference type="Proteomes" id="UP000466848">
    <property type="component" value="Chromosome"/>
</dbReference>
<evidence type="ECO:0000313" key="1">
    <source>
        <dbReference type="EMBL" id="QIB67809.1"/>
    </source>
</evidence>
<proteinExistence type="predicted"/>
<name>A0A858BRJ5_9FIRM</name>
<dbReference type="KEGG" id="abut:Ami103574_00070"/>
<accession>A0A858BRJ5</accession>
<organism evidence="1 2">
    <name type="scientific">Aminipila butyrica</name>
    <dbReference type="NCBI Taxonomy" id="433296"/>
    <lineage>
        <taxon>Bacteria</taxon>
        <taxon>Bacillati</taxon>
        <taxon>Bacillota</taxon>
        <taxon>Clostridia</taxon>
        <taxon>Peptostreptococcales</taxon>
        <taxon>Anaerovoracaceae</taxon>
        <taxon>Aminipila</taxon>
    </lineage>
</organism>
<gene>
    <name evidence="1" type="ORF">Ami103574_00070</name>
</gene>